<organism evidence="1 2">
    <name type="scientific">Caerostris darwini</name>
    <dbReference type="NCBI Taxonomy" id="1538125"/>
    <lineage>
        <taxon>Eukaryota</taxon>
        <taxon>Metazoa</taxon>
        <taxon>Ecdysozoa</taxon>
        <taxon>Arthropoda</taxon>
        <taxon>Chelicerata</taxon>
        <taxon>Arachnida</taxon>
        <taxon>Araneae</taxon>
        <taxon>Araneomorphae</taxon>
        <taxon>Entelegynae</taxon>
        <taxon>Araneoidea</taxon>
        <taxon>Araneidae</taxon>
        <taxon>Caerostris</taxon>
    </lineage>
</organism>
<keyword evidence="2" id="KW-1185">Reference proteome</keyword>
<gene>
    <name evidence="1" type="ORF">CDAR_473401</name>
</gene>
<evidence type="ECO:0000313" key="2">
    <source>
        <dbReference type="Proteomes" id="UP001054837"/>
    </source>
</evidence>
<dbReference type="EMBL" id="BPLQ01011853">
    <property type="protein sequence ID" value="GIY60762.1"/>
    <property type="molecule type" value="Genomic_DNA"/>
</dbReference>
<protein>
    <submittedName>
        <fullName evidence="1">Uncharacterized protein</fullName>
    </submittedName>
</protein>
<name>A0AAV4USJ2_9ARAC</name>
<sequence>MPSISDYPNTCVSRHYLGISYVMSLAVARSLKGLLNIGKPSRSSNLTTSHKPILCVLPITERDTLNSLYSTLSSSVSMPASVPNKMCVVCWCEINALMPSISD</sequence>
<comment type="caution">
    <text evidence="1">The sequence shown here is derived from an EMBL/GenBank/DDBJ whole genome shotgun (WGS) entry which is preliminary data.</text>
</comment>
<dbReference type="Proteomes" id="UP001054837">
    <property type="component" value="Unassembled WGS sequence"/>
</dbReference>
<reference evidence="1 2" key="1">
    <citation type="submission" date="2021-06" db="EMBL/GenBank/DDBJ databases">
        <title>Caerostris darwini draft genome.</title>
        <authorList>
            <person name="Kono N."/>
            <person name="Arakawa K."/>
        </authorList>
    </citation>
    <scope>NUCLEOTIDE SEQUENCE [LARGE SCALE GENOMIC DNA]</scope>
</reference>
<dbReference type="AlphaFoldDB" id="A0AAV4USJ2"/>
<accession>A0AAV4USJ2</accession>
<proteinExistence type="predicted"/>
<evidence type="ECO:0000313" key="1">
    <source>
        <dbReference type="EMBL" id="GIY60762.1"/>
    </source>
</evidence>